<dbReference type="AlphaFoldDB" id="A0A6J7NS92"/>
<evidence type="ECO:0000259" key="1">
    <source>
        <dbReference type="Pfam" id="PF01408"/>
    </source>
</evidence>
<gene>
    <name evidence="3" type="ORF">UFOPK3914_01866</name>
</gene>
<dbReference type="PANTHER" id="PTHR43593">
    <property type="match status" value="1"/>
</dbReference>
<dbReference type="InterPro" id="IPR000683">
    <property type="entry name" value="Gfo/Idh/MocA-like_OxRdtase_N"/>
</dbReference>
<name>A0A6J7NS92_9ZZZZ</name>
<dbReference type="InterPro" id="IPR004104">
    <property type="entry name" value="Gfo/Idh/MocA-like_OxRdtase_C"/>
</dbReference>
<sequence>MSETPASSDQIRYGFIGVGMMGQEHIRNVQALPGATVVAIADPDATSLGAAQELAGETVSAYLSVAEMLAKESLDAVVISSPNFTHRSVLEPLWQTSLHLLIEKPLCTTVEDCLHVQAAADSHDGIVWVGLEYRYMPPVQRFLQELGVGQAGTHSPEKSSTGRVRMLSIREHRFPFLDKVGHWNRFSANTGGTLVEKCCHFFDLMRVAIPSRPVRVMASGAQDVNHLDERYPEGTPDILDNAFVIVEFENGARASLDLSMFAEGSAFEQELVAVGDLGKVEVKIPGFMELARGRQAELIVGSRSTGWPVTSEQIGAEESVRYLGAHHGASYLEHVDFCSAIRNGTAPLVTATDGLWSVAMGTAAQTSLAEGRAVTLAEIGLS</sequence>
<feature type="domain" description="Gfo/Idh/MocA-like oxidoreductase C-terminal" evidence="2">
    <location>
        <begin position="162"/>
        <end position="376"/>
    </location>
</feature>
<accession>A0A6J7NS92</accession>
<dbReference type="EMBL" id="CAFBOG010000237">
    <property type="protein sequence ID" value="CAB4996021.1"/>
    <property type="molecule type" value="Genomic_DNA"/>
</dbReference>
<organism evidence="3">
    <name type="scientific">freshwater metagenome</name>
    <dbReference type="NCBI Taxonomy" id="449393"/>
    <lineage>
        <taxon>unclassified sequences</taxon>
        <taxon>metagenomes</taxon>
        <taxon>ecological metagenomes</taxon>
    </lineage>
</organism>
<protein>
    <submittedName>
        <fullName evidence="3">Unannotated protein</fullName>
    </submittedName>
</protein>
<proteinExistence type="predicted"/>
<dbReference type="InterPro" id="IPR036291">
    <property type="entry name" value="NAD(P)-bd_dom_sf"/>
</dbReference>
<dbReference type="Gene3D" id="3.40.50.720">
    <property type="entry name" value="NAD(P)-binding Rossmann-like Domain"/>
    <property type="match status" value="1"/>
</dbReference>
<dbReference type="SUPFAM" id="SSF51735">
    <property type="entry name" value="NAD(P)-binding Rossmann-fold domains"/>
    <property type="match status" value="1"/>
</dbReference>
<dbReference type="Pfam" id="PF02894">
    <property type="entry name" value="GFO_IDH_MocA_C"/>
    <property type="match status" value="1"/>
</dbReference>
<dbReference type="SUPFAM" id="SSF55347">
    <property type="entry name" value="Glyceraldehyde-3-phosphate dehydrogenase-like, C-terminal domain"/>
    <property type="match status" value="1"/>
</dbReference>
<evidence type="ECO:0000313" key="3">
    <source>
        <dbReference type="EMBL" id="CAB4996021.1"/>
    </source>
</evidence>
<dbReference type="PANTHER" id="PTHR43593:SF1">
    <property type="entry name" value="INOSITOL 2-DEHYDROGENASE"/>
    <property type="match status" value="1"/>
</dbReference>
<dbReference type="Pfam" id="PF01408">
    <property type="entry name" value="GFO_IDH_MocA"/>
    <property type="match status" value="1"/>
</dbReference>
<dbReference type="Gene3D" id="3.30.360.10">
    <property type="entry name" value="Dihydrodipicolinate Reductase, domain 2"/>
    <property type="match status" value="1"/>
</dbReference>
<evidence type="ECO:0000259" key="2">
    <source>
        <dbReference type="Pfam" id="PF02894"/>
    </source>
</evidence>
<dbReference type="InterPro" id="IPR050424">
    <property type="entry name" value="Gfo-Idh-MocA_inositol_DH"/>
</dbReference>
<reference evidence="3" key="1">
    <citation type="submission" date="2020-05" db="EMBL/GenBank/DDBJ databases">
        <authorList>
            <person name="Chiriac C."/>
            <person name="Salcher M."/>
            <person name="Ghai R."/>
            <person name="Kavagutti S V."/>
        </authorList>
    </citation>
    <scope>NUCLEOTIDE SEQUENCE</scope>
</reference>
<feature type="domain" description="Gfo/Idh/MocA-like oxidoreductase N-terminal" evidence="1">
    <location>
        <begin position="11"/>
        <end position="130"/>
    </location>
</feature>
<dbReference type="GO" id="GO:0000166">
    <property type="term" value="F:nucleotide binding"/>
    <property type="evidence" value="ECO:0007669"/>
    <property type="project" value="InterPro"/>
</dbReference>